<dbReference type="GO" id="GO:0039694">
    <property type="term" value="P:viral RNA genome replication"/>
    <property type="evidence" value="ECO:0007669"/>
    <property type="project" value="InterPro"/>
</dbReference>
<evidence type="ECO:0000256" key="5">
    <source>
        <dbReference type="ARBA" id="ARBA00030436"/>
    </source>
</evidence>
<dbReference type="GO" id="GO:0003968">
    <property type="term" value="F:RNA-directed RNA polymerase activity"/>
    <property type="evidence" value="ECO:0007669"/>
    <property type="project" value="UniProtKB-KW"/>
</dbReference>
<evidence type="ECO:0000256" key="3">
    <source>
        <dbReference type="ARBA" id="ARBA00022679"/>
    </source>
</evidence>
<organism evidence="9">
    <name type="scientific">Nanning tick virus 3</name>
    <dbReference type="NCBI Taxonomy" id="2972285"/>
    <lineage>
        <taxon>Viruses</taxon>
        <taxon>Riboviria</taxon>
        <taxon>Orthornavirae</taxon>
        <taxon>Negarnaviricota</taxon>
        <taxon>Polyploviricotina</taxon>
        <taxon>Bunyaviricetes</taxon>
        <taxon>Elliovirales</taxon>
        <taxon>Peribunyaviridae</taxon>
    </lineage>
</organism>
<proteinExistence type="predicted"/>
<feature type="domain" description="RdRp catalytic" evidence="8">
    <location>
        <begin position="970"/>
        <end position="1158"/>
    </location>
</feature>
<dbReference type="EC" id="2.7.7.48" evidence="1"/>
<evidence type="ECO:0000313" key="9">
    <source>
        <dbReference type="EMBL" id="UYL95511.1"/>
    </source>
</evidence>
<reference evidence="9" key="1">
    <citation type="submission" date="2022-05" db="EMBL/GenBank/DDBJ databases">
        <authorList>
            <person name="Cao W."/>
            <person name="Jia N."/>
            <person name="Lam T.T.-Y."/>
            <person name="Ni X."/>
            <person name="Liu J."/>
        </authorList>
    </citation>
    <scope>NUCLEOTIDE SEQUENCE</scope>
    <source>
        <strain evidence="9">TIGMIC 1</strain>
    </source>
</reference>
<keyword evidence="9" id="KW-0696">RNA-directed RNA polymerase</keyword>
<evidence type="ECO:0000256" key="7">
    <source>
        <dbReference type="SAM" id="MobiDB-lite"/>
    </source>
</evidence>
<feature type="region of interest" description="Disordered" evidence="7">
    <location>
        <begin position="2040"/>
        <end position="2078"/>
    </location>
</feature>
<sequence>MNTNITRDEHITKFYYDRICAAVELFEDSEVINKDIYRKVLSCLPSDLAARLRLVPDMNLGSRLAHLEELCRIMTTEMPVGHVVNYSLVSVEGSSRVVPVDCDLILINEDTSNLVFVDVTSSSNKNILRKKEAILSQTIEINEVKNAEWCIHRFKPVVRAVDIEGTFTSTEPGTLGIKLMDCVATSSQKIQQDFLSKCKDVYLATCTELSRMDNDKAPGDYKDFDPSEELLQSSLRLIGKQADRESFEFIKDCAQEDSTYFPYLDGIKTLMKNARQFKAVVPVPGAESLPDRGIREKLASLSDDPLAKCLHAAMHTDFVAALDDSLDIRILDEFPITDSNNLFAEPSQYLVACKQKKGHVFTIKFSRSFVDSKLKRILDKGGEKKDKAFSRPSPREEGAEVDRYVNTAIDMYEQDTAYFQSLATSKATEDIWKKILTISALSSNDLNNFGRSTHSLIDSTVTTIQSTYAGACVSHMYEINKSILASLKTSPSDNSYYVGSNGALDSVTIVKMSSTLDSFKRCAYSVIMRPQRVVNNRHTRFVGSYTNDVFRTSFYSSDPNQLSYALRVPFIWVSLATWELENNMVNGAIAGGVVPRVLTDSLFATLNNRDQFAQASEQVRYFYMGAIGYGGSAPDITDKTTFMSTRHPWEVVYLLRMYKLSASLCSISCAGALGKLEDPSTKELAVAFPHSQFPSKSFSQTISSMYICNVYNKFRAFHEVSEAVCFMALVDEINIYKDRISEDPNAVAGLSPFCTATFDGSMESFYAYLYDPNFISEEVNFAVSLAQIKSRRYSGSACFIIGTFASSAVPSDSMSEAIHEKLNKAPIEACTMRGSMDEGTSTAEHQGIRAASAVLEAMMRQNSTDPKSVNKSMIGAASLMDKIRETRPAFSIMSSVTQQFLDASVVYRFRVVQKDQKGHREISVLNFQFRVGAMLVETIARTLSSHFSDVDVCHNPNKDKIIEDMLASAHTRSARKGGVTCFDNSDQKRWGPNHNTNFFSYMFLPLLINDPGLFRLTLRVFDLTLDKRAKLPESLVDLITKKNVTRSNSLIIDKFINYALPKINSKVFEVNIGNTMCQGIYQDTSSLMHAGMTKAQDLVRSKATSAVLAEHLVTSDDKLSKYTIAFGQDRVKVVKMLHCITLRVGNLFNIVRSGPKSAFNFHIGELNSIFNKRGHMAVPSLKQRIAKVDIGMGVNHIEDYLSCLASAANYLASGGSYVGTITLSVLNLTLHTEQWLRWGFATADNFRRPVELGGFPVVEPISTILSGGIANFYQRCSDVLLPEQYSRVVVNSLLCPPEEVSMNEFSRVNPKTLVTGQSAKDLTIYKGTGPLGFFQMVKTDRKLSQFERRHGISTWLVPDEFATLKRDSSLASDFMFTIFRTTSVSTLDTNVGVNGFFVRMAEPWASFDRPCMRVSKHSPFFSLMGGTQEKFSHRDFNSELTKYSLTESHFLLRDLALSAKRHKEFEVMEAQMGVRMKDAQTLQYYLGSQEAETFNKSVVSPSIQNVTLRGHTASDSDSYMLAIIKTLAGDAARPLINDLKHVTTAYDSIDVAKPKSGIPLVDAIIQADNAVALYNKFVRKNTKMTLPNKVEDLRELCHEILNNKFTEMLGITLTGKIDLSEERARPYAYSNWYNNLVTVSEKFETSVANTILRGESPPAAVVGVNAARNIITKSDLFELTTPNTAPKTVLIEAPSRSAFISAIRTWISANVKIMLSRTTINSLISGRLSFAHDYYVGSGSFMRYTKDKYLTIRAGGIKGLHLIRTTVKHARGRKVMGYRHYFLFNQEVEGMPVEVELNDRFKEESWLLDLKESVDGKPAPASGMSKEVQRNRGVGKFIERKSDSERDFVVFNNLVPGKEFEIVPVNDSLCVMLQSHNLSIPLTYLSPTSVEEFQIGYTLTDHDLKAMTKAFVKVREMTNDFSRQFLHHNMKVRDALDFILVGSTVDTPEYVIRRVLEPVFGISPNGVQLDILRTFFIKHPKFGVGYSSHRFTQYLLNLGNRRENKFSYLTKTASGARVDLESEDWEVVSADEELLMLGESSPHEFRDCEQEDSNPSAAYAQPASEPGEEDPSGKEVEELELPGDWADEVIESCTQQHDISNLLVSSAAIAEDFLFDLDDEDSNLGEDLGVGSPPEKSHIVSNLTTARDISPSLSGGEFIEDVCADLFKNMGQDLLNQFNMDNLGLEEDQEEEAPQGGTLDALFKNILGGTFEAIEERKDQKLKSEKSGHTVSPTVESARPIIMFLKDWIETAGAAKQLGQGRDDYSNIASITKICLFLYEMRVLDYANPLQTHFKLDQVRLPVELSALAVVDTMYG</sequence>
<keyword evidence="3" id="KW-0808">Transferase</keyword>
<evidence type="ECO:0000259" key="8">
    <source>
        <dbReference type="PROSITE" id="PS50525"/>
    </source>
</evidence>
<dbReference type="InterPro" id="IPR007099">
    <property type="entry name" value="RNA-dir_pol_NSvirus"/>
</dbReference>
<dbReference type="EMBL" id="ON746483">
    <property type="protein sequence ID" value="UYL95511.1"/>
    <property type="molecule type" value="Viral_cRNA"/>
</dbReference>
<dbReference type="PROSITE" id="PS50525">
    <property type="entry name" value="RDRP_SSRNA_NEG_SEG"/>
    <property type="match status" value="1"/>
</dbReference>
<keyword evidence="9" id="KW-0548">Nucleotidyltransferase</keyword>
<evidence type="ECO:0000256" key="6">
    <source>
        <dbReference type="ARBA" id="ARBA00031012"/>
    </source>
</evidence>
<evidence type="ECO:0000256" key="1">
    <source>
        <dbReference type="ARBA" id="ARBA00012494"/>
    </source>
</evidence>
<protein>
    <recommendedName>
        <fullName evidence="2">RNA-directed RNA polymerase L</fullName>
        <ecNumber evidence="1">2.7.7.48</ecNumber>
    </recommendedName>
    <alternativeName>
        <fullName evidence="4">Large structural protein</fullName>
    </alternativeName>
    <alternativeName>
        <fullName evidence="6">Replicase</fullName>
    </alternativeName>
    <alternativeName>
        <fullName evidence="5">Transcriptase</fullName>
    </alternativeName>
</protein>
<evidence type="ECO:0000256" key="4">
    <source>
        <dbReference type="ARBA" id="ARBA00030285"/>
    </source>
</evidence>
<accession>A0A9E8AAJ1</accession>
<evidence type="ECO:0000256" key="2">
    <source>
        <dbReference type="ARBA" id="ARBA00018602"/>
    </source>
</evidence>
<name>A0A9E8AAJ1_9VIRU</name>